<dbReference type="SUPFAM" id="SSF55447">
    <property type="entry name" value="CO dehydrogenase flavoprotein C-terminal domain-like"/>
    <property type="match status" value="1"/>
</dbReference>
<feature type="domain" description="FAD-binding PCMH-type" evidence="4">
    <location>
        <begin position="2"/>
        <end position="230"/>
    </location>
</feature>
<dbReference type="Pfam" id="PF00941">
    <property type="entry name" value="FAD_binding_5"/>
    <property type="match status" value="1"/>
</dbReference>
<keyword evidence="3 5" id="KW-0560">Oxidoreductase</keyword>
<dbReference type="InterPro" id="IPR005107">
    <property type="entry name" value="CO_DH_flav_C"/>
</dbReference>
<sequence length="344" mass="37028">MLRLHEYTYHRPRTLAEAAAFLREHPDAMPIAGGTDLMPNMKHRLFTPRHLVALKGIGELHGIGLADAEGRAVEPGSAHAAQVVMGAAATLTEVSRHPLVREALPALALAAGRVAGPQIRNQGTIGGNLCLDTRCTYYNQSFFWRNALGFCLKKDGDVCHVTRTGKKCVAAHSSDTAPVLIALGAVVDLVSADGERTLPVDAFFIADGTWNTVRRPDELVARVRVPLPGPGVRMGYQKVRQRNSIDFPLLSIATVADLDADDRVRTLAVVVSALGSRPRVVSGLDKLAAGQRLGDVADAVAQQAFKQCHPLENIIVDPDWRRAMVPVYVRRALLGMTSIPALAA</sequence>
<dbReference type="InterPro" id="IPR036683">
    <property type="entry name" value="CO_DH_flav_C_dom_sf"/>
</dbReference>
<keyword evidence="2" id="KW-0274">FAD</keyword>
<name>A0A6J4NEF8_9BACT</name>
<evidence type="ECO:0000313" key="5">
    <source>
        <dbReference type="EMBL" id="CAA9380565.1"/>
    </source>
</evidence>
<dbReference type="InterPro" id="IPR016166">
    <property type="entry name" value="FAD-bd_PCMH"/>
</dbReference>
<reference evidence="5" key="1">
    <citation type="submission" date="2020-02" db="EMBL/GenBank/DDBJ databases">
        <authorList>
            <person name="Meier V. D."/>
        </authorList>
    </citation>
    <scope>NUCLEOTIDE SEQUENCE</scope>
    <source>
        <strain evidence="5">AVDCRST_MAG89</strain>
    </source>
</reference>
<dbReference type="Pfam" id="PF03450">
    <property type="entry name" value="CO_deh_flav_C"/>
    <property type="match status" value="1"/>
</dbReference>
<dbReference type="SMART" id="SM01092">
    <property type="entry name" value="CO_deh_flav_C"/>
    <property type="match status" value="1"/>
</dbReference>
<dbReference type="InterPro" id="IPR036318">
    <property type="entry name" value="FAD-bd_PCMH-like_sf"/>
</dbReference>
<dbReference type="InterPro" id="IPR016169">
    <property type="entry name" value="FAD-bd_PCMH_sub2"/>
</dbReference>
<dbReference type="Gene3D" id="3.30.465.10">
    <property type="match status" value="2"/>
</dbReference>
<proteinExistence type="predicted"/>
<dbReference type="PANTHER" id="PTHR42659:SF2">
    <property type="entry name" value="XANTHINE DEHYDROGENASE SUBUNIT C-RELATED"/>
    <property type="match status" value="1"/>
</dbReference>
<dbReference type="Gene3D" id="3.30.390.50">
    <property type="entry name" value="CO dehydrogenase flavoprotein, C-terminal domain"/>
    <property type="match status" value="1"/>
</dbReference>
<dbReference type="EC" id="1.17.1.4" evidence="5"/>
<dbReference type="InterPro" id="IPR002346">
    <property type="entry name" value="Mopterin_DH_FAD-bd"/>
</dbReference>
<dbReference type="PROSITE" id="PS51387">
    <property type="entry name" value="FAD_PCMH"/>
    <property type="match status" value="1"/>
</dbReference>
<evidence type="ECO:0000256" key="3">
    <source>
        <dbReference type="ARBA" id="ARBA00023002"/>
    </source>
</evidence>
<dbReference type="GO" id="GO:0004854">
    <property type="term" value="F:xanthine dehydrogenase activity"/>
    <property type="evidence" value="ECO:0007669"/>
    <property type="project" value="UniProtKB-EC"/>
</dbReference>
<evidence type="ECO:0000259" key="4">
    <source>
        <dbReference type="PROSITE" id="PS51387"/>
    </source>
</evidence>
<dbReference type="Gene3D" id="3.30.43.10">
    <property type="entry name" value="Uridine Diphospho-n-acetylenolpyruvylglucosamine Reductase, domain 2"/>
    <property type="match status" value="1"/>
</dbReference>
<dbReference type="EMBL" id="CADCTV010001121">
    <property type="protein sequence ID" value="CAA9380565.1"/>
    <property type="molecule type" value="Genomic_DNA"/>
</dbReference>
<dbReference type="InterPro" id="IPR051312">
    <property type="entry name" value="Diverse_Substr_Oxidored"/>
</dbReference>
<evidence type="ECO:0000256" key="1">
    <source>
        <dbReference type="ARBA" id="ARBA00022630"/>
    </source>
</evidence>
<evidence type="ECO:0000256" key="2">
    <source>
        <dbReference type="ARBA" id="ARBA00022827"/>
    </source>
</evidence>
<organism evidence="5">
    <name type="scientific">uncultured Gemmatimonadota bacterium</name>
    <dbReference type="NCBI Taxonomy" id="203437"/>
    <lineage>
        <taxon>Bacteria</taxon>
        <taxon>Pseudomonadati</taxon>
        <taxon>Gemmatimonadota</taxon>
        <taxon>environmental samples</taxon>
    </lineage>
</organism>
<gene>
    <name evidence="5" type="ORF">AVDCRST_MAG89-5352</name>
</gene>
<accession>A0A6J4NEF8</accession>
<dbReference type="SUPFAM" id="SSF56176">
    <property type="entry name" value="FAD-binding/transporter-associated domain-like"/>
    <property type="match status" value="1"/>
</dbReference>
<dbReference type="GO" id="GO:0071949">
    <property type="term" value="F:FAD binding"/>
    <property type="evidence" value="ECO:0007669"/>
    <property type="project" value="InterPro"/>
</dbReference>
<keyword evidence="1" id="KW-0285">Flavoprotein</keyword>
<protein>
    <submittedName>
        <fullName evidence="5">Xanthine dehydrogenase, FAD binding subunit</fullName>
        <ecNumber evidence="5">1.17.1.4</ecNumber>
    </submittedName>
</protein>
<dbReference type="InterPro" id="IPR016167">
    <property type="entry name" value="FAD-bd_PCMH_sub1"/>
</dbReference>
<dbReference type="AlphaFoldDB" id="A0A6J4NEF8"/>
<dbReference type="PANTHER" id="PTHR42659">
    <property type="entry name" value="XANTHINE DEHYDROGENASE SUBUNIT C-RELATED"/>
    <property type="match status" value="1"/>
</dbReference>